<reference evidence="5" key="1">
    <citation type="journal article" date="2019" name="Int. J. Syst. Evol. Microbiol.">
        <title>The Global Catalogue of Microorganisms (GCM) 10K type strain sequencing project: providing services to taxonomists for standard genome sequencing and annotation.</title>
        <authorList>
            <consortium name="The Broad Institute Genomics Platform"/>
            <consortium name="The Broad Institute Genome Sequencing Center for Infectious Disease"/>
            <person name="Wu L."/>
            <person name="Ma J."/>
        </authorList>
    </citation>
    <scope>NUCLEOTIDE SEQUENCE [LARGE SCALE GENOMIC DNA]</scope>
    <source>
        <strain evidence="5">CGMCC 1.18578</strain>
    </source>
</reference>
<accession>A0ABW0QTJ1</accession>
<evidence type="ECO:0000256" key="2">
    <source>
        <dbReference type="ARBA" id="ARBA00023315"/>
    </source>
</evidence>
<dbReference type="Proteomes" id="UP001596108">
    <property type="component" value="Unassembled WGS sequence"/>
</dbReference>
<dbReference type="Pfam" id="PF13420">
    <property type="entry name" value="Acetyltransf_4"/>
    <property type="match status" value="1"/>
</dbReference>
<dbReference type="InterPro" id="IPR000182">
    <property type="entry name" value="GNAT_dom"/>
</dbReference>
<protein>
    <submittedName>
        <fullName evidence="4">GNAT family N-acetyltransferase</fullName>
        <ecNumber evidence="4">2.3.-.-</ecNumber>
    </submittedName>
</protein>
<dbReference type="SUPFAM" id="SSF55729">
    <property type="entry name" value="Acyl-CoA N-acyltransferases (Nat)"/>
    <property type="match status" value="1"/>
</dbReference>
<feature type="domain" description="N-acetyltransferase" evidence="3">
    <location>
        <begin position="1"/>
        <end position="168"/>
    </location>
</feature>
<name>A0ABW0QTJ1_9BACL</name>
<dbReference type="InterPro" id="IPR016181">
    <property type="entry name" value="Acyl_CoA_acyltransferase"/>
</dbReference>
<comment type="caution">
    <text evidence="4">The sequence shown here is derived from an EMBL/GenBank/DDBJ whole genome shotgun (WGS) entry which is preliminary data.</text>
</comment>
<evidence type="ECO:0000259" key="3">
    <source>
        <dbReference type="PROSITE" id="PS51186"/>
    </source>
</evidence>
<keyword evidence="2 4" id="KW-0012">Acyltransferase</keyword>
<proteinExistence type="predicted"/>
<keyword evidence="5" id="KW-1185">Reference proteome</keyword>
<dbReference type="GO" id="GO:0016746">
    <property type="term" value="F:acyltransferase activity"/>
    <property type="evidence" value="ECO:0007669"/>
    <property type="project" value="UniProtKB-KW"/>
</dbReference>
<evidence type="ECO:0000313" key="5">
    <source>
        <dbReference type="Proteomes" id="UP001596108"/>
    </source>
</evidence>
<dbReference type="Gene3D" id="3.40.630.30">
    <property type="match status" value="1"/>
</dbReference>
<evidence type="ECO:0000256" key="1">
    <source>
        <dbReference type="ARBA" id="ARBA00022679"/>
    </source>
</evidence>
<dbReference type="PROSITE" id="PS51186">
    <property type="entry name" value="GNAT"/>
    <property type="match status" value="1"/>
</dbReference>
<dbReference type="RefSeq" id="WP_378110133.1">
    <property type="nucleotide sequence ID" value="NZ_JBHSNC010000007.1"/>
</dbReference>
<dbReference type="EC" id="2.3.-.-" evidence="4"/>
<dbReference type="EMBL" id="JBHSNC010000007">
    <property type="protein sequence ID" value="MFC5528306.1"/>
    <property type="molecule type" value="Genomic_DNA"/>
</dbReference>
<dbReference type="InterPro" id="IPR050680">
    <property type="entry name" value="YpeA/RimI_acetyltransf"/>
</dbReference>
<dbReference type="PANTHER" id="PTHR43420">
    <property type="entry name" value="ACETYLTRANSFERASE"/>
    <property type="match status" value="1"/>
</dbReference>
<evidence type="ECO:0000313" key="4">
    <source>
        <dbReference type="EMBL" id="MFC5528306.1"/>
    </source>
</evidence>
<keyword evidence="1 4" id="KW-0808">Transferase</keyword>
<dbReference type="CDD" id="cd04301">
    <property type="entry name" value="NAT_SF"/>
    <property type="match status" value="1"/>
</dbReference>
<gene>
    <name evidence="4" type="ORF">ACFPQ4_02420</name>
</gene>
<dbReference type="PANTHER" id="PTHR43420:SF47">
    <property type="entry name" value="N-ACETYLTRANSFERASE DOMAIN-CONTAINING PROTEIN"/>
    <property type="match status" value="1"/>
</dbReference>
<sequence>MIIRVLQQSDAEMYHNLRLNGLQTNPEAFGSTYDRESQFSIETVTERIKPTMEKFVLGAFMEQGILVGIVTFVRESSIKTSHKGNVYGMYVTQEMRGNGIGKALMLQLIKKARDCEGLEQLNLAVVSNNVSAMSLYQSVGFVTYGVERNALKYNDEYYDEDLMVLPLKGHFISRGGLIQ</sequence>
<organism evidence="4 5">
    <name type="scientific">Cohnella yongneupensis</name>
    <dbReference type="NCBI Taxonomy" id="425006"/>
    <lineage>
        <taxon>Bacteria</taxon>
        <taxon>Bacillati</taxon>
        <taxon>Bacillota</taxon>
        <taxon>Bacilli</taxon>
        <taxon>Bacillales</taxon>
        <taxon>Paenibacillaceae</taxon>
        <taxon>Cohnella</taxon>
    </lineage>
</organism>